<feature type="compositionally biased region" description="Pro residues" evidence="1">
    <location>
        <begin position="189"/>
        <end position="199"/>
    </location>
</feature>
<dbReference type="PANTHER" id="PTHR37249">
    <property type="entry name" value="OS03G0206201 PROTEIN"/>
    <property type="match status" value="1"/>
</dbReference>
<reference evidence="2" key="2">
    <citation type="submission" date="2023-06" db="EMBL/GenBank/DDBJ databases">
        <authorList>
            <person name="Ma L."/>
            <person name="Liu K.-W."/>
            <person name="Li Z."/>
            <person name="Hsiao Y.-Y."/>
            <person name="Qi Y."/>
            <person name="Fu T."/>
            <person name="Tang G."/>
            <person name="Zhang D."/>
            <person name="Sun W.-H."/>
            <person name="Liu D.-K."/>
            <person name="Li Y."/>
            <person name="Chen G.-Z."/>
            <person name="Liu X.-D."/>
            <person name="Liao X.-Y."/>
            <person name="Jiang Y.-T."/>
            <person name="Yu X."/>
            <person name="Hao Y."/>
            <person name="Huang J."/>
            <person name="Zhao X.-W."/>
            <person name="Ke S."/>
            <person name="Chen Y.-Y."/>
            <person name="Wu W.-L."/>
            <person name="Hsu J.-L."/>
            <person name="Lin Y.-F."/>
            <person name="Huang M.-D."/>
            <person name="Li C.-Y."/>
            <person name="Huang L."/>
            <person name="Wang Z.-W."/>
            <person name="Zhao X."/>
            <person name="Zhong W.-Y."/>
            <person name="Peng D.-H."/>
            <person name="Ahmad S."/>
            <person name="Lan S."/>
            <person name="Zhang J.-S."/>
            <person name="Tsai W.-C."/>
            <person name="Van De Peer Y."/>
            <person name="Liu Z.-J."/>
        </authorList>
    </citation>
    <scope>NUCLEOTIDE SEQUENCE</scope>
    <source>
        <strain evidence="2">CP</strain>
        <tissue evidence="2">Leaves</tissue>
    </source>
</reference>
<feature type="region of interest" description="Disordered" evidence="1">
    <location>
        <begin position="187"/>
        <end position="207"/>
    </location>
</feature>
<dbReference type="Proteomes" id="UP001180020">
    <property type="component" value="Unassembled WGS sequence"/>
</dbReference>
<dbReference type="PANTHER" id="PTHR37249:SF3">
    <property type="entry name" value="OS03G0206201 PROTEIN"/>
    <property type="match status" value="1"/>
</dbReference>
<evidence type="ECO:0000313" key="3">
    <source>
        <dbReference type="Proteomes" id="UP001180020"/>
    </source>
</evidence>
<gene>
    <name evidence="2" type="ORF">QJS10_CPA02g00306</name>
</gene>
<dbReference type="AlphaFoldDB" id="A0AAV9FHY4"/>
<reference evidence="2" key="1">
    <citation type="journal article" date="2023" name="Nat. Commun.">
        <title>Diploid and tetraploid genomes of Acorus and the evolution of monocots.</title>
        <authorList>
            <person name="Ma L."/>
            <person name="Liu K.W."/>
            <person name="Li Z."/>
            <person name="Hsiao Y.Y."/>
            <person name="Qi Y."/>
            <person name="Fu T."/>
            <person name="Tang G.D."/>
            <person name="Zhang D."/>
            <person name="Sun W.H."/>
            <person name="Liu D.K."/>
            <person name="Li Y."/>
            <person name="Chen G.Z."/>
            <person name="Liu X.D."/>
            <person name="Liao X.Y."/>
            <person name="Jiang Y.T."/>
            <person name="Yu X."/>
            <person name="Hao Y."/>
            <person name="Huang J."/>
            <person name="Zhao X.W."/>
            <person name="Ke S."/>
            <person name="Chen Y.Y."/>
            <person name="Wu W.L."/>
            <person name="Hsu J.L."/>
            <person name="Lin Y.F."/>
            <person name="Huang M.D."/>
            <person name="Li C.Y."/>
            <person name="Huang L."/>
            <person name="Wang Z.W."/>
            <person name="Zhao X."/>
            <person name="Zhong W.Y."/>
            <person name="Peng D.H."/>
            <person name="Ahmad S."/>
            <person name="Lan S."/>
            <person name="Zhang J.S."/>
            <person name="Tsai W.C."/>
            <person name="Van de Peer Y."/>
            <person name="Liu Z.J."/>
        </authorList>
    </citation>
    <scope>NUCLEOTIDE SEQUENCE</scope>
    <source>
        <strain evidence="2">CP</strain>
    </source>
</reference>
<evidence type="ECO:0000256" key="1">
    <source>
        <dbReference type="SAM" id="MobiDB-lite"/>
    </source>
</evidence>
<evidence type="ECO:0000313" key="2">
    <source>
        <dbReference type="EMBL" id="KAK1324068.1"/>
    </source>
</evidence>
<comment type="caution">
    <text evidence="2">The sequence shown here is derived from an EMBL/GenBank/DDBJ whole genome shotgun (WGS) entry which is preliminary data.</text>
</comment>
<proteinExistence type="predicted"/>
<protein>
    <submittedName>
        <fullName evidence="2">Uncharacterized protein</fullName>
    </submittedName>
</protein>
<accession>A0AAV9FHY4</accession>
<keyword evidence="3" id="KW-1185">Reference proteome</keyword>
<name>A0AAV9FHY4_ACOCL</name>
<dbReference type="EMBL" id="JAUJYO010000002">
    <property type="protein sequence ID" value="KAK1324068.1"/>
    <property type="molecule type" value="Genomic_DNA"/>
</dbReference>
<organism evidence="2 3">
    <name type="scientific">Acorus calamus</name>
    <name type="common">Sweet flag</name>
    <dbReference type="NCBI Taxonomy" id="4465"/>
    <lineage>
        <taxon>Eukaryota</taxon>
        <taxon>Viridiplantae</taxon>
        <taxon>Streptophyta</taxon>
        <taxon>Embryophyta</taxon>
        <taxon>Tracheophyta</taxon>
        <taxon>Spermatophyta</taxon>
        <taxon>Magnoliopsida</taxon>
        <taxon>Liliopsida</taxon>
        <taxon>Acoraceae</taxon>
        <taxon>Acorus</taxon>
    </lineage>
</organism>
<sequence>MRCIAAIPRVPPPSGFHARYRRTELLLLPVDWAVSRVADDLRFEDLTVSVLAKGVFEGTVVGGTMRGLRRSSGTQHRRMPLEEKKNLRNLRRTRGRSDDLLRRHPEGPCAASAAVAGAQDLVHHVPVESATVMLMSRKLKENHYDMHVTKNKGDIGNVEVEDYPHFDPAPSSKAAIRYAPIEHGTPLMPYVPKPSPPPGHPKHNGLA</sequence>